<dbReference type="PROSITE" id="PS01359">
    <property type="entry name" value="ZF_PHD_1"/>
    <property type="match status" value="1"/>
</dbReference>
<evidence type="ECO:0000256" key="3">
    <source>
        <dbReference type="ARBA" id="ARBA00022771"/>
    </source>
</evidence>
<comment type="subcellular location">
    <subcellularLocation>
        <location evidence="1">Nucleus</location>
    </subcellularLocation>
</comment>
<dbReference type="InterPro" id="IPR019786">
    <property type="entry name" value="Zinc_finger_PHD-type_CS"/>
</dbReference>
<dbReference type="EMBL" id="JAIWYP010000009">
    <property type="protein sequence ID" value="KAH3778244.1"/>
    <property type="molecule type" value="Genomic_DNA"/>
</dbReference>
<dbReference type="PANTHER" id="PTHR46174:SF1">
    <property type="entry name" value="CXXC-TYPE ZINC FINGER PROTEIN 1"/>
    <property type="match status" value="1"/>
</dbReference>
<accession>A0A9D4EFJ8</accession>
<dbReference type="InterPro" id="IPR013083">
    <property type="entry name" value="Znf_RING/FYVE/PHD"/>
</dbReference>
<dbReference type="Pfam" id="PF00628">
    <property type="entry name" value="PHD"/>
    <property type="match status" value="1"/>
</dbReference>
<evidence type="ECO:0000256" key="5">
    <source>
        <dbReference type="ARBA" id="ARBA00023242"/>
    </source>
</evidence>
<keyword evidence="3" id="KW-0863">Zinc-finger</keyword>
<evidence type="ECO:0000259" key="6">
    <source>
        <dbReference type="SMART" id="SM00249"/>
    </source>
</evidence>
<reference evidence="7" key="2">
    <citation type="submission" date="2020-11" db="EMBL/GenBank/DDBJ databases">
        <authorList>
            <person name="McCartney M.A."/>
            <person name="Auch B."/>
            <person name="Kono T."/>
            <person name="Mallez S."/>
            <person name="Becker A."/>
            <person name="Gohl D.M."/>
            <person name="Silverstein K.A.T."/>
            <person name="Koren S."/>
            <person name="Bechman K.B."/>
            <person name="Herman A."/>
            <person name="Abrahante J.E."/>
            <person name="Garbe J."/>
        </authorList>
    </citation>
    <scope>NUCLEOTIDE SEQUENCE</scope>
    <source>
        <strain evidence="7">Duluth1</strain>
        <tissue evidence="7">Whole animal</tissue>
    </source>
</reference>
<dbReference type="PANTHER" id="PTHR46174">
    <property type="entry name" value="CXXC-TYPE ZINC FINGER PROTEIN 1"/>
    <property type="match status" value="1"/>
</dbReference>
<reference evidence="7" key="1">
    <citation type="journal article" date="2019" name="bioRxiv">
        <title>The Genome of the Zebra Mussel, Dreissena polymorpha: A Resource for Invasive Species Research.</title>
        <authorList>
            <person name="McCartney M.A."/>
            <person name="Auch B."/>
            <person name="Kono T."/>
            <person name="Mallez S."/>
            <person name="Zhang Y."/>
            <person name="Obille A."/>
            <person name="Becker A."/>
            <person name="Abrahante J.E."/>
            <person name="Garbe J."/>
            <person name="Badalamenti J.P."/>
            <person name="Herman A."/>
            <person name="Mangelson H."/>
            <person name="Liachko I."/>
            <person name="Sullivan S."/>
            <person name="Sone E.D."/>
            <person name="Koren S."/>
            <person name="Silverstein K.A.T."/>
            <person name="Beckman K.B."/>
            <person name="Gohl D.M."/>
        </authorList>
    </citation>
    <scope>NUCLEOTIDE SEQUENCE</scope>
    <source>
        <strain evidence="7">Duluth1</strain>
        <tissue evidence="7">Whole animal</tissue>
    </source>
</reference>
<dbReference type="Gene3D" id="3.30.40.10">
    <property type="entry name" value="Zinc/RING finger domain, C3HC4 (zinc finger)"/>
    <property type="match status" value="1"/>
</dbReference>
<dbReference type="GO" id="GO:0008270">
    <property type="term" value="F:zinc ion binding"/>
    <property type="evidence" value="ECO:0007669"/>
    <property type="project" value="UniProtKB-KW"/>
</dbReference>
<proteinExistence type="predicted"/>
<keyword evidence="8" id="KW-1185">Reference proteome</keyword>
<evidence type="ECO:0000313" key="8">
    <source>
        <dbReference type="Proteomes" id="UP000828390"/>
    </source>
</evidence>
<keyword evidence="4" id="KW-0862">Zinc</keyword>
<evidence type="ECO:0000256" key="4">
    <source>
        <dbReference type="ARBA" id="ARBA00022833"/>
    </source>
</evidence>
<evidence type="ECO:0000313" key="7">
    <source>
        <dbReference type="EMBL" id="KAH3778244.1"/>
    </source>
</evidence>
<comment type="caution">
    <text evidence="7">The sequence shown here is derived from an EMBL/GenBank/DDBJ whole genome shotgun (WGS) entry which is preliminary data.</text>
</comment>
<keyword evidence="2" id="KW-0479">Metal-binding</keyword>
<feature type="domain" description="Zinc finger PHD-type" evidence="6">
    <location>
        <begin position="105"/>
        <end position="151"/>
    </location>
</feature>
<dbReference type="Proteomes" id="UP000828390">
    <property type="component" value="Unassembled WGS sequence"/>
</dbReference>
<dbReference type="SMART" id="SM00249">
    <property type="entry name" value="PHD"/>
    <property type="match status" value="1"/>
</dbReference>
<evidence type="ECO:0000256" key="1">
    <source>
        <dbReference type="ARBA" id="ARBA00004123"/>
    </source>
</evidence>
<protein>
    <recommendedName>
        <fullName evidence="6">Zinc finger PHD-type domain-containing protein</fullName>
    </recommendedName>
</protein>
<dbReference type="SUPFAM" id="SSF57903">
    <property type="entry name" value="FYVE/PHD zinc finger"/>
    <property type="match status" value="1"/>
</dbReference>
<dbReference type="GO" id="GO:0048188">
    <property type="term" value="C:Set1C/COMPASS complex"/>
    <property type="evidence" value="ECO:0007669"/>
    <property type="project" value="InterPro"/>
</dbReference>
<evidence type="ECO:0000256" key="2">
    <source>
        <dbReference type="ARBA" id="ARBA00022723"/>
    </source>
</evidence>
<dbReference type="InterPro" id="IPR037869">
    <property type="entry name" value="Spp1/CFP1"/>
</dbReference>
<organism evidence="7 8">
    <name type="scientific">Dreissena polymorpha</name>
    <name type="common">Zebra mussel</name>
    <name type="synonym">Mytilus polymorpha</name>
    <dbReference type="NCBI Taxonomy" id="45954"/>
    <lineage>
        <taxon>Eukaryota</taxon>
        <taxon>Metazoa</taxon>
        <taxon>Spiralia</taxon>
        <taxon>Lophotrochozoa</taxon>
        <taxon>Mollusca</taxon>
        <taxon>Bivalvia</taxon>
        <taxon>Autobranchia</taxon>
        <taxon>Heteroconchia</taxon>
        <taxon>Euheterodonta</taxon>
        <taxon>Imparidentia</taxon>
        <taxon>Neoheterodontei</taxon>
        <taxon>Myida</taxon>
        <taxon>Dreissenoidea</taxon>
        <taxon>Dreissenidae</taxon>
        <taxon>Dreissena</taxon>
    </lineage>
</organism>
<dbReference type="InterPro" id="IPR011011">
    <property type="entry name" value="Znf_FYVE_PHD"/>
</dbReference>
<dbReference type="AlphaFoldDB" id="A0A9D4EFJ8"/>
<name>A0A9D4EFJ8_DREPO</name>
<gene>
    <name evidence="7" type="ORF">DPMN_179699</name>
</gene>
<dbReference type="InterPro" id="IPR001965">
    <property type="entry name" value="Znf_PHD"/>
</dbReference>
<dbReference type="GO" id="GO:0045893">
    <property type="term" value="P:positive regulation of DNA-templated transcription"/>
    <property type="evidence" value="ECO:0007669"/>
    <property type="project" value="TreeGrafter"/>
</dbReference>
<keyword evidence="5" id="KW-0539">Nucleus</keyword>
<dbReference type="InterPro" id="IPR019787">
    <property type="entry name" value="Znf_PHD-finger"/>
</dbReference>
<sequence>MKRNYDLRVLQRPYAEGDVVYLLDTAVLKGNCKKLCSPWKGPALIVKRLSAYLYRVKTRNSLLVVNHGRMMPCRDRKLPAWVTQKKTRDSSVNSSPVSADEEACHCVCREPWGGRLMIMCDFCETWYHGSCVNVSPTDALDIDKYRCTVCKGSN</sequence>